<dbReference type="InterPro" id="IPR027417">
    <property type="entry name" value="P-loop_NTPase"/>
</dbReference>
<evidence type="ECO:0000256" key="9">
    <source>
        <dbReference type="SAM" id="SignalP"/>
    </source>
</evidence>
<evidence type="ECO:0000256" key="2">
    <source>
        <dbReference type="ARBA" id="ARBA00022676"/>
    </source>
</evidence>
<evidence type="ECO:0000259" key="10">
    <source>
        <dbReference type="Pfam" id="PF04577"/>
    </source>
</evidence>
<feature type="compositionally biased region" description="Low complexity" evidence="8">
    <location>
        <begin position="30"/>
        <end position="45"/>
    </location>
</feature>
<evidence type="ECO:0000256" key="7">
    <source>
        <dbReference type="ARBA" id="ARBA00023180"/>
    </source>
</evidence>
<accession>A0A9W7FU26</accession>
<gene>
    <name evidence="11" type="ORF">TrLO_g14545</name>
</gene>
<dbReference type="EMBL" id="BRXW01000316">
    <property type="protein sequence ID" value="GMI18010.1"/>
    <property type="molecule type" value="Genomic_DNA"/>
</dbReference>
<dbReference type="PANTHER" id="PTHR20961:SF38">
    <property type="entry name" value="PROTEIN O-LINKED-MANNOSE BETA-1,4-N-ACETYLGLUCOSAMINYLTRANSFERASE 2"/>
    <property type="match status" value="1"/>
</dbReference>
<evidence type="ECO:0000313" key="12">
    <source>
        <dbReference type="Proteomes" id="UP001165122"/>
    </source>
</evidence>
<organism evidence="11 12">
    <name type="scientific">Triparma laevis f. longispina</name>
    <dbReference type="NCBI Taxonomy" id="1714387"/>
    <lineage>
        <taxon>Eukaryota</taxon>
        <taxon>Sar</taxon>
        <taxon>Stramenopiles</taxon>
        <taxon>Ochrophyta</taxon>
        <taxon>Bolidophyceae</taxon>
        <taxon>Parmales</taxon>
        <taxon>Triparmaceae</taxon>
        <taxon>Triparma</taxon>
    </lineage>
</organism>
<dbReference type="Proteomes" id="UP001165122">
    <property type="component" value="Unassembled WGS sequence"/>
</dbReference>
<keyword evidence="4" id="KW-0812">Transmembrane</keyword>
<dbReference type="GO" id="GO:0016020">
    <property type="term" value="C:membrane"/>
    <property type="evidence" value="ECO:0007669"/>
    <property type="project" value="UniProtKB-SubCell"/>
</dbReference>
<keyword evidence="6" id="KW-0472">Membrane</keyword>
<dbReference type="AlphaFoldDB" id="A0A9W7FU26"/>
<keyword evidence="2" id="KW-0328">Glycosyltransferase</keyword>
<evidence type="ECO:0000313" key="11">
    <source>
        <dbReference type="EMBL" id="GMI18010.1"/>
    </source>
</evidence>
<dbReference type="InterPro" id="IPR049625">
    <property type="entry name" value="Glyco_transf_61_cat"/>
</dbReference>
<keyword evidence="5" id="KW-1133">Transmembrane helix</keyword>
<dbReference type="Pfam" id="PF04577">
    <property type="entry name" value="Glyco_transf_61"/>
    <property type="match status" value="1"/>
</dbReference>
<evidence type="ECO:0000256" key="8">
    <source>
        <dbReference type="SAM" id="MobiDB-lite"/>
    </source>
</evidence>
<evidence type="ECO:0000256" key="5">
    <source>
        <dbReference type="ARBA" id="ARBA00022989"/>
    </source>
</evidence>
<dbReference type="PANTHER" id="PTHR20961">
    <property type="entry name" value="GLYCOSYLTRANSFERASE"/>
    <property type="match status" value="1"/>
</dbReference>
<dbReference type="GO" id="GO:0016757">
    <property type="term" value="F:glycosyltransferase activity"/>
    <property type="evidence" value="ECO:0007669"/>
    <property type="project" value="UniProtKB-KW"/>
</dbReference>
<keyword evidence="3" id="KW-0808">Transferase</keyword>
<sequence>MISVLILFLLPPLITSQSTPPPAPEPLTCSTSETKPLPSLTSPPSSLSSLNLLELIEQDKKSSTNRACRPGHGLYDVLVDYMVGEEGVFYFCEEILQHSYLPLSTCPPLSSSPKTTLVKTVTTSTIPSPQTSSHLKHTTMIYSSNTKSSAFLLHGLLSSDSEIILGTSKWSLFFTTPPTSNINGISTTQPPGLNCDYYVTQPVIIFTILTWQVGHLIVDILEPLFYMLRERNDVILVIDVAHENEKGTLFEKIVRDVYEGEGIWRVLREWAGGGIFTKESFFGLGRVCLEEVYIELDISETYYTKGWEGSITSKNYSSFQSFLKKAVGAEENKSENKMITFIERTGNRELINLNKLIDLTEVKGREVNRVKLELLKLNEQVSVLSKTKILVSQYGSGAHNSILLPKGSVMILLMQPGWCNWNWSYTHQGILSGIGVVVICGEAFFEREAFRWTWKGWMQGPWNTKDMSFYVDKDLFEEAMEKAEELGSGKLPLNAPVILGPGADFKEEEGRITVHLSDYQIVEDGEMARIMCVFEVVLGKGGRQARNWDDDQTRLCVEVNEAKVTCRNASEFNEFSTVDIQVPFGVEINMKAYLEGEEESETYFWVEVGGVVGGLGVSTITHIGGGGGGNVDVNGLNDFRLFRGRGDFALVVDGLVFETDLSSPYRLQRDAASFCRANSIDCGLFWRELSKIVREQNLLRRSNLPKIQYIPTVTSPFIFLHHEKTAGSSLRTYIAEKSAGLGLGFYIPCYTADGIYHEDFSCYSFDLRNASRVNGGENDNLAVVAGHMQWDVWNQQQKGMNSFKGKTPNCLVMLRHPVDRAISLFYERVFPREDLDFGSTMINALSPTRLNFIIEQFRGSAWGMYRDEGFSNSLCKMLLGQNHFKGKTPAELNWEDIEKGESAVKEEGGIGRAIERLDQCVVGLQSEWEVTKTMIWRFFPWLEFEDSAKMNTGRGGAAETRDELRSELMKVILDYNECDMKVWEHAQERFALQREVLGL</sequence>
<evidence type="ECO:0000256" key="1">
    <source>
        <dbReference type="ARBA" id="ARBA00004167"/>
    </source>
</evidence>
<name>A0A9W7FU26_9STRA</name>
<feature type="signal peptide" evidence="9">
    <location>
        <begin position="1"/>
        <end position="16"/>
    </location>
</feature>
<protein>
    <recommendedName>
        <fullName evidence="10">Glycosyltransferase 61 catalytic domain-containing protein</fullName>
    </recommendedName>
</protein>
<feature type="region of interest" description="Disordered" evidence="8">
    <location>
        <begin position="18"/>
        <end position="45"/>
    </location>
</feature>
<comment type="caution">
    <text evidence="11">The sequence shown here is derived from an EMBL/GenBank/DDBJ whole genome shotgun (WGS) entry which is preliminary data.</text>
</comment>
<comment type="subcellular location">
    <subcellularLocation>
        <location evidence="1">Membrane</location>
        <topology evidence="1">Single-pass membrane protein</topology>
    </subcellularLocation>
</comment>
<dbReference type="Gene3D" id="3.40.50.300">
    <property type="entry name" value="P-loop containing nucleotide triphosphate hydrolases"/>
    <property type="match status" value="1"/>
</dbReference>
<dbReference type="OrthoDB" id="205395at2759"/>
<evidence type="ECO:0000256" key="6">
    <source>
        <dbReference type="ARBA" id="ARBA00023136"/>
    </source>
</evidence>
<reference evidence="12" key="1">
    <citation type="journal article" date="2023" name="Commun. Biol.">
        <title>Genome analysis of Parmales, the sister group of diatoms, reveals the evolutionary specialization of diatoms from phago-mixotrophs to photoautotrophs.</title>
        <authorList>
            <person name="Ban H."/>
            <person name="Sato S."/>
            <person name="Yoshikawa S."/>
            <person name="Yamada K."/>
            <person name="Nakamura Y."/>
            <person name="Ichinomiya M."/>
            <person name="Sato N."/>
            <person name="Blanc-Mathieu R."/>
            <person name="Endo H."/>
            <person name="Kuwata A."/>
            <person name="Ogata H."/>
        </authorList>
    </citation>
    <scope>NUCLEOTIDE SEQUENCE [LARGE SCALE GENOMIC DNA]</scope>
    <source>
        <strain evidence="12">NIES 3700</strain>
    </source>
</reference>
<evidence type="ECO:0000256" key="4">
    <source>
        <dbReference type="ARBA" id="ARBA00022692"/>
    </source>
</evidence>
<keyword evidence="7" id="KW-0325">Glycoprotein</keyword>
<feature type="chain" id="PRO_5040718922" description="Glycosyltransferase 61 catalytic domain-containing protein" evidence="9">
    <location>
        <begin position="17"/>
        <end position="999"/>
    </location>
</feature>
<keyword evidence="12" id="KW-1185">Reference proteome</keyword>
<dbReference type="InterPro" id="IPR007657">
    <property type="entry name" value="Glycosyltransferase_61"/>
</dbReference>
<keyword evidence="9" id="KW-0732">Signal</keyword>
<feature type="domain" description="Glycosyltransferase 61 catalytic" evidence="10">
    <location>
        <begin position="214"/>
        <end position="411"/>
    </location>
</feature>
<evidence type="ECO:0000256" key="3">
    <source>
        <dbReference type="ARBA" id="ARBA00022679"/>
    </source>
</evidence>
<proteinExistence type="predicted"/>